<keyword evidence="6" id="KW-0489">Methyltransferase</keyword>
<dbReference type="PANTHER" id="PTHR11579:SF0">
    <property type="entry name" value="PROTEIN-L-ISOASPARTATE(D-ASPARTATE) O-METHYLTRANSFERASE"/>
    <property type="match status" value="1"/>
</dbReference>
<dbReference type="InterPro" id="IPR027573">
    <property type="entry name" value="Methyltran_FxLD"/>
</dbReference>
<proteinExistence type="inferred from homology"/>
<evidence type="ECO:0000256" key="3">
    <source>
        <dbReference type="ARBA" id="ARBA00011890"/>
    </source>
</evidence>
<dbReference type="InterPro" id="IPR000682">
    <property type="entry name" value="PCMT"/>
</dbReference>
<evidence type="ECO:0000256" key="5">
    <source>
        <dbReference type="ARBA" id="ARBA00022490"/>
    </source>
</evidence>
<protein>
    <recommendedName>
        <fullName evidence="4">Protein-L-isoaspartate O-methyltransferase</fullName>
        <ecNumber evidence="3">2.1.1.77</ecNumber>
    </recommendedName>
    <alternativeName>
        <fullName evidence="11">L-isoaspartyl protein carboxyl methyltransferase</fullName>
    </alternativeName>
    <alternativeName>
        <fullName evidence="9">Protein L-isoaspartyl methyltransferase</fullName>
    </alternativeName>
    <alternativeName>
        <fullName evidence="10">Protein-beta-aspartate methyltransferase</fullName>
    </alternativeName>
</protein>
<evidence type="ECO:0000256" key="9">
    <source>
        <dbReference type="ARBA" id="ARBA00030757"/>
    </source>
</evidence>
<evidence type="ECO:0000256" key="1">
    <source>
        <dbReference type="ARBA" id="ARBA00004496"/>
    </source>
</evidence>
<dbReference type="CDD" id="cd02440">
    <property type="entry name" value="AdoMet_MTases"/>
    <property type="match status" value="1"/>
</dbReference>
<dbReference type="EMBL" id="BAAAMJ010000046">
    <property type="protein sequence ID" value="GAA1926906.1"/>
    <property type="molecule type" value="Genomic_DNA"/>
</dbReference>
<evidence type="ECO:0000256" key="6">
    <source>
        <dbReference type="ARBA" id="ARBA00022603"/>
    </source>
</evidence>
<dbReference type="InterPro" id="IPR029063">
    <property type="entry name" value="SAM-dependent_MTases_sf"/>
</dbReference>
<reference evidence="13" key="1">
    <citation type="journal article" date="2019" name="Int. J. Syst. Evol. Microbiol.">
        <title>The Global Catalogue of Microorganisms (GCM) 10K type strain sequencing project: providing services to taxonomists for standard genome sequencing and annotation.</title>
        <authorList>
            <consortium name="The Broad Institute Genomics Platform"/>
            <consortium name="The Broad Institute Genome Sequencing Center for Infectious Disease"/>
            <person name="Wu L."/>
            <person name="Ma J."/>
        </authorList>
    </citation>
    <scope>NUCLEOTIDE SEQUENCE [LARGE SCALE GENOMIC DNA]</scope>
    <source>
        <strain evidence="13">JCM 13581</strain>
    </source>
</reference>
<dbReference type="RefSeq" id="WP_344264135.1">
    <property type="nucleotide sequence ID" value="NZ_BAAAMJ010000046.1"/>
</dbReference>
<dbReference type="NCBIfam" id="TIGR04364">
    <property type="entry name" value="methyltran_FxLD"/>
    <property type="match status" value="1"/>
</dbReference>
<evidence type="ECO:0000313" key="13">
    <source>
        <dbReference type="Proteomes" id="UP001501303"/>
    </source>
</evidence>
<keyword evidence="5" id="KW-0963">Cytoplasm</keyword>
<comment type="caution">
    <text evidence="12">The sequence shown here is derived from an EMBL/GenBank/DDBJ whole genome shotgun (WGS) entry which is preliminary data.</text>
</comment>
<dbReference type="EC" id="2.1.1.77" evidence="3"/>
<evidence type="ECO:0000256" key="4">
    <source>
        <dbReference type="ARBA" id="ARBA00013346"/>
    </source>
</evidence>
<name>A0ABP5B181_9ACTN</name>
<evidence type="ECO:0000256" key="2">
    <source>
        <dbReference type="ARBA" id="ARBA00005369"/>
    </source>
</evidence>
<evidence type="ECO:0000313" key="12">
    <source>
        <dbReference type="EMBL" id="GAA1926906.1"/>
    </source>
</evidence>
<evidence type="ECO:0000256" key="8">
    <source>
        <dbReference type="ARBA" id="ARBA00022691"/>
    </source>
</evidence>
<evidence type="ECO:0000256" key="11">
    <source>
        <dbReference type="ARBA" id="ARBA00031350"/>
    </source>
</evidence>
<accession>A0ABP5B181</accession>
<keyword evidence="8" id="KW-0949">S-adenosyl-L-methionine</keyword>
<evidence type="ECO:0000256" key="7">
    <source>
        <dbReference type="ARBA" id="ARBA00022679"/>
    </source>
</evidence>
<dbReference type="SUPFAM" id="SSF53335">
    <property type="entry name" value="S-adenosyl-L-methionine-dependent methyltransferases"/>
    <property type="match status" value="1"/>
</dbReference>
<gene>
    <name evidence="12" type="ORF">GCM10009716_38700</name>
</gene>
<keyword evidence="13" id="KW-1185">Reference proteome</keyword>
<organism evidence="12 13">
    <name type="scientific">Streptomyces sodiiphilus</name>
    <dbReference type="NCBI Taxonomy" id="226217"/>
    <lineage>
        <taxon>Bacteria</taxon>
        <taxon>Bacillati</taxon>
        <taxon>Actinomycetota</taxon>
        <taxon>Actinomycetes</taxon>
        <taxon>Kitasatosporales</taxon>
        <taxon>Streptomycetaceae</taxon>
        <taxon>Streptomyces</taxon>
    </lineage>
</organism>
<sequence length="407" mass="44512">MTTVTDPDELREALVTSLVDGGHLRSPEVIAAFRAVERHRFHLDADLPAAYAGDIVPIKHDDKGDMISCISTPSVIATQLEQLDAAPGHKILEAGAASGYNAALLGQLVAPGGHVWTVDVDRDLVDTAQGNLELVGASNVTAVLADGAVGLPEHAPFDRVHFTVGAADIPVKILDQLAPGGRLVIPMRIRGSISRSFAFERDGQTWRTVSTEMMTFVPMRKSVGTDVRTMLDMAGEGDVKLETYSEQEVDRDGIRTVLSQPPVEVFTDLKFYGSQTYEWLYLYLAYVLPNGLSRMPGTRPGLRPNFGWGSMTALDGDTLAYLTKQEGEDEHGKFWHVGVIGHGPRAKELADQVVTEIHAWTERGANEVPEPSFRMAVGDARHQLTADPRCVIDKPDSRLVVDWQRRT</sequence>
<dbReference type="Proteomes" id="UP001501303">
    <property type="component" value="Unassembled WGS sequence"/>
</dbReference>
<dbReference type="Gene3D" id="3.40.50.150">
    <property type="entry name" value="Vaccinia Virus protein VP39"/>
    <property type="match status" value="1"/>
</dbReference>
<dbReference type="Pfam" id="PF01135">
    <property type="entry name" value="PCMT"/>
    <property type="match status" value="1"/>
</dbReference>
<keyword evidence="7" id="KW-0808">Transferase</keyword>
<comment type="similarity">
    <text evidence="2">Belongs to the methyltransferase superfamily. L-isoaspartyl/D-aspartyl protein methyltransferase family.</text>
</comment>
<comment type="subcellular location">
    <subcellularLocation>
        <location evidence="1">Cytoplasm</location>
    </subcellularLocation>
</comment>
<dbReference type="PANTHER" id="PTHR11579">
    <property type="entry name" value="PROTEIN-L-ISOASPARTATE O-METHYLTRANSFERASE"/>
    <property type="match status" value="1"/>
</dbReference>
<evidence type="ECO:0000256" key="10">
    <source>
        <dbReference type="ARBA" id="ARBA00031323"/>
    </source>
</evidence>